<evidence type="ECO:0000313" key="2">
    <source>
        <dbReference type="EMBL" id="QHS78152.1"/>
    </source>
</evidence>
<keyword evidence="1" id="KW-0472">Membrane</keyword>
<feature type="transmembrane region" description="Helical" evidence="1">
    <location>
        <begin position="41"/>
        <end position="61"/>
    </location>
</feature>
<dbReference type="AlphaFoldDB" id="A0A6C0AEN8"/>
<dbReference type="EMBL" id="MN740594">
    <property type="protein sequence ID" value="QHS78152.1"/>
    <property type="molecule type" value="Genomic_DNA"/>
</dbReference>
<feature type="transmembrane region" description="Helical" evidence="1">
    <location>
        <begin position="6"/>
        <end position="29"/>
    </location>
</feature>
<feature type="transmembrane region" description="Helical" evidence="1">
    <location>
        <begin position="96"/>
        <end position="122"/>
    </location>
</feature>
<accession>A0A6C0AEN8</accession>
<keyword evidence="1" id="KW-1133">Transmembrane helix</keyword>
<protein>
    <submittedName>
        <fullName evidence="2">Uncharacterized protein</fullName>
    </submittedName>
</protein>
<feature type="transmembrane region" description="Helical" evidence="1">
    <location>
        <begin position="67"/>
        <end position="84"/>
    </location>
</feature>
<keyword evidence="1" id="KW-0812">Transmembrane</keyword>
<name>A0A6C0AEN8_9ZZZZ</name>
<proteinExistence type="predicted"/>
<organism evidence="2">
    <name type="scientific">viral metagenome</name>
    <dbReference type="NCBI Taxonomy" id="1070528"/>
    <lineage>
        <taxon>unclassified sequences</taxon>
        <taxon>metagenomes</taxon>
        <taxon>organismal metagenomes</taxon>
    </lineage>
</organism>
<sequence>MVGIIINVAIVIIVLLVLIFFVYGSVLVYSSNTVSQTLKNYLTAFYVLLIVSIICTAFVAVAPYLGILIALIMIANFFLLLFIWKESAEYGYAEYFMGLPILWIIAIVLTIILSAIAVTYGVEYGAKLLGNYLDSNQGAFTDLTQGKFDINFLNRNNEL</sequence>
<reference evidence="2" key="1">
    <citation type="journal article" date="2020" name="Nature">
        <title>Giant virus diversity and host interactions through global metagenomics.</title>
        <authorList>
            <person name="Schulz F."/>
            <person name="Roux S."/>
            <person name="Paez-Espino D."/>
            <person name="Jungbluth S."/>
            <person name="Walsh D.A."/>
            <person name="Denef V.J."/>
            <person name="McMahon K.D."/>
            <person name="Konstantinidis K.T."/>
            <person name="Eloe-Fadrosh E.A."/>
            <person name="Kyrpides N.C."/>
            <person name="Woyke T."/>
        </authorList>
    </citation>
    <scope>NUCLEOTIDE SEQUENCE</scope>
    <source>
        <strain evidence="2">GVMAG-S-1021933-23</strain>
    </source>
</reference>
<evidence type="ECO:0000256" key="1">
    <source>
        <dbReference type="SAM" id="Phobius"/>
    </source>
</evidence>